<keyword evidence="2" id="KW-1185">Reference proteome</keyword>
<organism evidence="1 2">
    <name type="scientific">Chryseobacterium piscicola</name>
    <dbReference type="NCBI Taxonomy" id="551459"/>
    <lineage>
        <taxon>Bacteria</taxon>
        <taxon>Pseudomonadati</taxon>
        <taxon>Bacteroidota</taxon>
        <taxon>Flavobacteriia</taxon>
        <taxon>Flavobacteriales</taxon>
        <taxon>Weeksellaceae</taxon>
        <taxon>Chryseobacterium group</taxon>
        <taxon>Chryseobacterium</taxon>
    </lineage>
</organism>
<evidence type="ECO:0000313" key="1">
    <source>
        <dbReference type="EMBL" id="PQA90008.1"/>
    </source>
</evidence>
<reference evidence="1 2" key="1">
    <citation type="submission" date="2016-11" db="EMBL/GenBank/DDBJ databases">
        <title>Whole genomes of Flavobacteriaceae.</title>
        <authorList>
            <person name="Stine C."/>
            <person name="Li C."/>
            <person name="Tadesse D."/>
        </authorList>
    </citation>
    <scope>NUCLEOTIDE SEQUENCE [LARGE SCALE GENOMIC DNA]</scope>
    <source>
        <strain evidence="1 2">DSM 21068</strain>
    </source>
</reference>
<dbReference type="Proteomes" id="UP000238314">
    <property type="component" value="Unassembled WGS sequence"/>
</dbReference>
<proteinExistence type="predicted"/>
<accession>A0A2S7KBE3</accession>
<sequence length="66" mass="7626">MNSGNILLRHCIGFKISLNKKITAQLNINHYNMKNLIKLAIIPKTNTDGKLTLFQNTHDKKKRHDL</sequence>
<name>A0A2S7KBE3_9FLAO</name>
<evidence type="ECO:0000313" key="2">
    <source>
        <dbReference type="Proteomes" id="UP000238314"/>
    </source>
</evidence>
<protein>
    <submittedName>
        <fullName evidence="1">Uncharacterized protein</fullName>
    </submittedName>
</protein>
<comment type="caution">
    <text evidence="1">The sequence shown here is derived from an EMBL/GenBank/DDBJ whole genome shotgun (WGS) entry which is preliminary data.</text>
</comment>
<gene>
    <name evidence="1" type="ORF">B0A70_15325</name>
</gene>
<dbReference type="AlphaFoldDB" id="A0A2S7KBE3"/>
<dbReference type="EMBL" id="MUGO01000030">
    <property type="protein sequence ID" value="PQA90008.1"/>
    <property type="molecule type" value="Genomic_DNA"/>
</dbReference>